<dbReference type="SUPFAM" id="SSF56112">
    <property type="entry name" value="Protein kinase-like (PK-like)"/>
    <property type="match status" value="1"/>
</dbReference>
<evidence type="ECO:0000259" key="1">
    <source>
        <dbReference type="PROSITE" id="PS50011"/>
    </source>
</evidence>
<feature type="domain" description="Protein kinase" evidence="1">
    <location>
        <begin position="1"/>
        <end position="115"/>
    </location>
</feature>
<evidence type="ECO:0000313" key="2">
    <source>
        <dbReference type="EMBL" id="KAJ8306260.1"/>
    </source>
</evidence>
<reference evidence="2 3" key="1">
    <citation type="submission" date="2022-12" db="EMBL/GenBank/DDBJ databases">
        <title>Chromosome-level genome of Tegillarca granosa.</title>
        <authorList>
            <person name="Kim J."/>
        </authorList>
    </citation>
    <scope>NUCLEOTIDE SEQUENCE [LARGE SCALE GENOMIC DNA]</scope>
    <source>
        <strain evidence="2">Teg-2019</strain>
        <tissue evidence="2">Adductor muscle</tissue>
    </source>
</reference>
<evidence type="ECO:0000313" key="3">
    <source>
        <dbReference type="Proteomes" id="UP001217089"/>
    </source>
</evidence>
<accession>A0ABQ9EM70</accession>
<dbReference type="InterPro" id="IPR011009">
    <property type="entry name" value="Kinase-like_dom_sf"/>
</dbReference>
<name>A0ABQ9EM70_TEGGR</name>
<keyword evidence="3" id="KW-1185">Reference proteome</keyword>
<dbReference type="EMBL" id="JARBDR010000813">
    <property type="protein sequence ID" value="KAJ8306260.1"/>
    <property type="molecule type" value="Genomic_DNA"/>
</dbReference>
<dbReference type="Proteomes" id="UP001217089">
    <property type="component" value="Unassembled WGS sequence"/>
</dbReference>
<dbReference type="Pfam" id="PF00069">
    <property type="entry name" value="Pkinase"/>
    <property type="match status" value="1"/>
</dbReference>
<comment type="caution">
    <text evidence="2">The sequence shown here is derived from an EMBL/GenBank/DDBJ whole genome shotgun (WGS) entry which is preliminary data.</text>
</comment>
<gene>
    <name evidence="2" type="ORF">KUTeg_016805</name>
</gene>
<proteinExistence type="predicted"/>
<dbReference type="PROSITE" id="PS50011">
    <property type="entry name" value="PROTEIN_KINASE_DOM"/>
    <property type="match status" value="1"/>
</dbReference>
<dbReference type="InterPro" id="IPR000719">
    <property type="entry name" value="Prot_kinase_dom"/>
</dbReference>
<protein>
    <recommendedName>
        <fullName evidence="1">Protein kinase domain-containing protein</fullName>
    </recommendedName>
</protein>
<sequence length="115" mass="12937">MVRGSHLNLQNTSYSTSTLYNIQIIPFYVLQHKILKPILATQLTQIGNNGKPHLTAAYFLPIKHNFGLSNTFSKDKLMKTHCGSLEYAAPELIIADDAYGPEVDVWINYILSENV</sequence>
<dbReference type="Gene3D" id="1.10.510.10">
    <property type="entry name" value="Transferase(Phosphotransferase) domain 1"/>
    <property type="match status" value="1"/>
</dbReference>
<organism evidence="2 3">
    <name type="scientific">Tegillarca granosa</name>
    <name type="common">Malaysian cockle</name>
    <name type="synonym">Anadara granosa</name>
    <dbReference type="NCBI Taxonomy" id="220873"/>
    <lineage>
        <taxon>Eukaryota</taxon>
        <taxon>Metazoa</taxon>
        <taxon>Spiralia</taxon>
        <taxon>Lophotrochozoa</taxon>
        <taxon>Mollusca</taxon>
        <taxon>Bivalvia</taxon>
        <taxon>Autobranchia</taxon>
        <taxon>Pteriomorphia</taxon>
        <taxon>Arcoida</taxon>
        <taxon>Arcoidea</taxon>
        <taxon>Arcidae</taxon>
        <taxon>Tegillarca</taxon>
    </lineage>
</organism>